<name>A0A371EZT6_MUCPR</name>
<reference evidence="1" key="1">
    <citation type="submission" date="2018-05" db="EMBL/GenBank/DDBJ databases">
        <title>Draft genome of Mucuna pruriens seed.</title>
        <authorList>
            <person name="Nnadi N.E."/>
            <person name="Vos R."/>
            <person name="Hasami M.H."/>
            <person name="Devisetty U.K."/>
            <person name="Aguiy J.C."/>
        </authorList>
    </citation>
    <scope>NUCLEOTIDE SEQUENCE [LARGE SCALE GENOMIC DNA]</scope>
    <source>
        <strain evidence="1">JCA_2017</strain>
    </source>
</reference>
<dbReference type="OrthoDB" id="1740536at2759"/>
<evidence type="ECO:0000313" key="1">
    <source>
        <dbReference type="EMBL" id="RDX71558.1"/>
    </source>
</evidence>
<keyword evidence="2" id="KW-1185">Reference proteome</keyword>
<comment type="caution">
    <text evidence="1">The sequence shown here is derived from an EMBL/GenBank/DDBJ whole genome shotgun (WGS) entry which is preliminary data.</text>
</comment>
<accession>A0A371EZT6</accession>
<organism evidence="1 2">
    <name type="scientific">Mucuna pruriens</name>
    <name type="common">Velvet bean</name>
    <name type="synonym">Dolichos pruriens</name>
    <dbReference type="NCBI Taxonomy" id="157652"/>
    <lineage>
        <taxon>Eukaryota</taxon>
        <taxon>Viridiplantae</taxon>
        <taxon>Streptophyta</taxon>
        <taxon>Embryophyta</taxon>
        <taxon>Tracheophyta</taxon>
        <taxon>Spermatophyta</taxon>
        <taxon>Magnoliopsida</taxon>
        <taxon>eudicotyledons</taxon>
        <taxon>Gunneridae</taxon>
        <taxon>Pentapetalae</taxon>
        <taxon>rosids</taxon>
        <taxon>fabids</taxon>
        <taxon>Fabales</taxon>
        <taxon>Fabaceae</taxon>
        <taxon>Papilionoideae</taxon>
        <taxon>50 kb inversion clade</taxon>
        <taxon>NPAAA clade</taxon>
        <taxon>indigoferoid/millettioid clade</taxon>
        <taxon>Phaseoleae</taxon>
        <taxon>Mucuna</taxon>
    </lineage>
</organism>
<evidence type="ECO:0000313" key="2">
    <source>
        <dbReference type="Proteomes" id="UP000257109"/>
    </source>
</evidence>
<sequence length="171" mass="20566">MMILYNNCYKQQPLYRKEETSSLESALKSLDNRKKWRSDNVRQKKDMRRPFSMEEIRAWTEKHIEAEEDLADRLKAERQPSMPQTKHSHGHLARAHLREGGYKTQAWSHNKPTQFTPLKMKCAQILQEVYNTHLMEFPHSTSRQLGSDRDEWCKFHWTHKRTIKDCRTLQI</sequence>
<gene>
    <name evidence="1" type="ORF">CR513_49080</name>
</gene>
<proteinExistence type="predicted"/>
<dbReference type="AlphaFoldDB" id="A0A371EZT6"/>
<protein>
    <submittedName>
        <fullName evidence="1">Uncharacterized protein</fullName>
    </submittedName>
</protein>
<dbReference type="Proteomes" id="UP000257109">
    <property type="component" value="Unassembled WGS sequence"/>
</dbReference>
<feature type="non-terminal residue" evidence="1">
    <location>
        <position position="1"/>
    </location>
</feature>
<dbReference type="EMBL" id="QJKJ01011282">
    <property type="protein sequence ID" value="RDX71558.1"/>
    <property type="molecule type" value="Genomic_DNA"/>
</dbReference>